<keyword evidence="7" id="KW-0833">Ubl conjugation pathway</keyword>
<feature type="compositionally biased region" description="Acidic residues" evidence="11">
    <location>
        <begin position="270"/>
        <end position="281"/>
    </location>
</feature>
<dbReference type="Gene3D" id="3.30.40.10">
    <property type="entry name" value="Zinc/RING finger domain, C3HC4 (zinc finger)"/>
    <property type="match status" value="1"/>
</dbReference>
<dbReference type="Proteomes" id="UP000800092">
    <property type="component" value="Unassembled WGS sequence"/>
</dbReference>
<evidence type="ECO:0000256" key="10">
    <source>
        <dbReference type="PROSITE-ProRule" id="PRU00452"/>
    </source>
</evidence>
<dbReference type="Pfam" id="PF11789">
    <property type="entry name" value="zf-Nse"/>
    <property type="match status" value="1"/>
</dbReference>
<evidence type="ECO:0000256" key="5">
    <source>
        <dbReference type="ARBA" id="ARBA00022723"/>
    </source>
</evidence>
<feature type="domain" description="SP-RING-type" evidence="12">
    <location>
        <begin position="281"/>
        <end position="371"/>
    </location>
</feature>
<sequence>MSSRARQPTIAPSQRLELPPYEDPLHALKPAQQSQLQQLQKLKYLETLNTHLRHATECVNTMAANINDRFTERQTSLGKRKARRAQMGLGEDESDLQDEEKELEAMRERVDKMTERMEETVRKVIDSSKYVESIENGIRDVHGQATNDAARATQHTQSQIQTRSTTANDEDLADFEPTDPAATAPVQSLCHLYTNKLEREKDRWQTFSLRTRYANHKDYIEFRDLIYDAQNPDSGSEPPNPATWFSDRPGSPAPGITRRTARTSYGSGNGDDEGEGDSDSDTSDIAIARERISTKCPLTLREFEDPVTSTHCPHSFEKSAILSLIKASRDRSGAHGERVVQCPVGGCAQMLTERDLRKDPTMVRRIQRLQAAKARAAEDSDEEGGDGGDRAEFVEEIGKYGAECEAKDGA</sequence>
<comment type="pathway">
    <text evidence="2">Protein modification; protein sumoylation.</text>
</comment>
<dbReference type="GO" id="GO:0016925">
    <property type="term" value="P:protein sumoylation"/>
    <property type="evidence" value="ECO:0007669"/>
    <property type="project" value="UniProtKB-UniPathway"/>
</dbReference>
<dbReference type="EMBL" id="ML991772">
    <property type="protein sequence ID" value="KAF2239515.1"/>
    <property type="molecule type" value="Genomic_DNA"/>
</dbReference>
<organism evidence="13 14">
    <name type="scientific">Viridothelium virens</name>
    <name type="common">Speckled blister lichen</name>
    <name type="synonym">Trypethelium virens</name>
    <dbReference type="NCBI Taxonomy" id="1048519"/>
    <lineage>
        <taxon>Eukaryota</taxon>
        <taxon>Fungi</taxon>
        <taxon>Dikarya</taxon>
        <taxon>Ascomycota</taxon>
        <taxon>Pezizomycotina</taxon>
        <taxon>Dothideomycetes</taxon>
        <taxon>Dothideomycetes incertae sedis</taxon>
        <taxon>Trypetheliales</taxon>
        <taxon>Trypetheliaceae</taxon>
        <taxon>Viridothelium</taxon>
    </lineage>
</organism>
<feature type="compositionally biased region" description="Polar residues" evidence="11">
    <location>
        <begin position="153"/>
        <end position="167"/>
    </location>
</feature>
<dbReference type="InterPro" id="IPR004181">
    <property type="entry name" value="Znf_MIZ"/>
</dbReference>
<feature type="compositionally biased region" description="Acidic residues" evidence="11">
    <location>
        <begin position="168"/>
        <end position="177"/>
    </location>
</feature>
<evidence type="ECO:0000259" key="12">
    <source>
        <dbReference type="PROSITE" id="PS51044"/>
    </source>
</evidence>
<keyword evidence="6 10" id="KW-0863">Zinc-finger</keyword>
<comment type="similarity">
    <text evidence="3">Belongs to the NSE2 family.</text>
</comment>
<dbReference type="GO" id="GO:0005634">
    <property type="term" value="C:nucleus"/>
    <property type="evidence" value="ECO:0007669"/>
    <property type="project" value="UniProtKB-SubCell"/>
</dbReference>
<feature type="region of interest" description="Disordered" evidence="11">
    <location>
        <begin position="147"/>
        <end position="182"/>
    </location>
</feature>
<evidence type="ECO:0000256" key="1">
    <source>
        <dbReference type="ARBA" id="ARBA00004123"/>
    </source>
</evidence>
<feature type="region of interest" description="Disordered" evidence="11">
    <location>
        <begin position="1"/>
        <end position="21"/>
    </location>
</feature>
<keyword evidence="4" id="KW-0808">Transferase</keyword>
<dbReference type="InterPro" id="IPR013083">
    <property type="entry name" value="Znf_RING/FYVE/PHD"/>
</dbReference>
<dbReference type="PROSITE" id="PS51044">
    <property type="entry name" value="ZF_SP_RING"/>
    <property type="match status" value="1"/>
</dbReference>
<evidence type="ECO:0000256" key="8">
    <source>
        <dbReference type="ARBA" id="ARBA00022833"/>
    </source>
</evidence>
<dbReference type="CDD" id="cd16651">
    <property type="entry name" value="SPL-RING_NSE2"/>
    <property type="match status" value="1"/>
</dbReference>
<evidence type="ECO:0000256" key="2">
    <source>
        <dbReference type="ARBA" id="ARBA00004718"/>
    </source>
</evidence>
<evidence type="ECO:0000313" key="13">
    <source>
        <dbReference type="EMBL" id="KAF2239515.1"/>
    </source>
</evidence>
<dbReference type="InterPro" id="IPR026846">
    <property type="entry name" value="Nse2(Mms21)"/>
</dbReference>
<evidence type="ECO:0000256" key="4">
    <source>
        <dbReference type="ARBA" id="ARBA00022679"/>
    </source>
</evidence>
<evidence type="ECO:0000313" key="14">
    <source>
        <dbReference type="Proteomes" id="UP000800092"/>
    </source>
</evidence>
<feature type="region of interest" description="Disordered" evidence="11">
    <location>
        <begin position="230"/>
        <end position="281"/>
    </location>
</feature>
<dbReference type="GO" id="GO:0030915">
    <property type="term" value="C:Smc5-Smc6 complex"/>
    <property type="evidence" value="ECO:0007669"/>
    <property type="project" value="InterPro"/>
</dbReference>
<evidence type="ECO:0000256" key="11">
    <source>
        <dbReference type="SAM" id="MobiDB-lite"/>
    </source>
</evidence>
<evidence type="ECO:0000256" key="3">
    <source>
        <dbReference type="ARBA" id="ARBA00008212"/>
    </source>
</evidence>
<feature type="region of interest" description="Disordered" evidence="11">
    <location>
        <begin position="77"/>
        <end position="100"/>
    </location>
</feature>
<evidence type="ECO:0000256" key="7">
    <source>
        <dbReference type="ARBA" id="ARBA00022786"/>
    </source>
</evidence>
<keyword evidence="5" id="KW-0479">Metal-binding</keyword>
<evidence type="ECO:0000256" key="6">
    <source>
        <dbReference type="ARBA" id="ARBA00022771"/>
    </source>
</evidence>
<dbReference type="OrthoDB" id="756301at2759"/>
<proteinExistence type="inferred from homology"/>
<feature type="compositionally biased region" description="Polar residues" evidence="11">
    <location>
        <begin position="1"/>
        <end position="12"/>
    </location>
</feature>
<keyword evidence="8" id="KW-0862">Zinc</keyword>
<protein>
    <recommendedName>
        <fullName evidence="12">SP-RING-type domain-containing protein</fullName>
    </recommendedName>
</protein>
<keyword evidence="14" id="KW-1185">Reference proteome</keyword>
<dbReference type="AlphaFoldDB" id="A0A6A6HN10"/>
<evidence type="ECO:0000256" key="9">
    <source>
        <dbReference type="ARBA" id="ARBA00023242"/>
    </source>
</evidence>
<comment type="subcellular location">
    <subcellularLocation>
        <location evidence="1">Nucleus</location>
    </subcellularLocation>
</comment>
<feature type="compositionally biased region" description="Acidic residues" evidence="11">
    <location>
        <begin position="90"/>
        <end position="100"/>
    </location>
</feature>
<dbReference type="PANTHER" id="PTHR21330">
    <property type="entry name" value="E3 SUMO-PROTEIN LIGASE NSE2"/>
    <property type="match status" value="1"/>
</dbReference>
<dbReference type="GO" id="GO:0008270">
    <property type="term" value="F:zinc ion binding"/>
    <property type="evidence" value="ECO:0007669"/>
    <property type="project" value="UniProtKB-KW"/>
</dbReference>
<reference evidence="13" key="1">
    <citation type="journal article" date="2020" name="Stud. Mycol.">
        <title>101 Dothideomycetes genomes: a test case for predicting lifestyles and emergence of pathogens.</title>
        <authorList>
            <person name="Haridas S."/>
            <person name="Albert R."/>
            <person name="Binder M."/>
            <person name="Bloem J."/>
            <person name="Labutti K."/>
            <person name="Salamov A."/>
            <person name="Andreopoulos B."/>
            <person name="Baker S."/>
            <person name="Barry K."/>
            <person name="Bills G."/>
            <person name="Bluhm B."/>
            <person name="Cannon C."/>
            <person name="Castanera R."/>
            <person name="Culley D."/>
            <person name="Daum C."/>
            <person name="Ezra D."/>
            <person name="Gonzalez J."/>
            <person name="Henrissat B."/>
            <person name="Kuo A."/>
            <person name="Liang C."/>
            <person name="Lipzen A."/>
            <person name="Lutzoni F."/>
            <person name="Magnuson J."/>
            <person name="Mondo S."/>
            <person name="Nolan M."/>
            <person name="Ohm R."/>
            <person name="Pangilinan J."/>
            <person name="Park H.-J."/>
            <person name="Ramirez L."/>
            <person name="Alfaro M."/>
            <person name="Sun H."/>
            <person name="Tritt A."/>
            <person name="Yoshinaga Y."/>
            <person name="Zwiers L.-H."/>
            <person name="Turgeon B."/>
            <person name="Goodwin S."/>
            <person name="Spatafora J."/>
            <person name="Crous P."/>
            <person name="Grigoriev I."/>
        </authorList>
    </citation>
    <scope>NUCLEOTIDE SEQUENCE</scope>
    <source>
        <strain evidence="13">Tuck. ex Michener</strain>
    </source>
</reference>
<feature type="region of interest" description="Disordered" evidence="11">
    <location>
        <begin position="371"/>
        <end position="392"/>
    </location>
</feature>
<name>A0A6A6HN10_VIRVR</name>
<keyword evidence="9" id="KW-0539">Nucleus</keyword>
<dbReference type="PANTHER" id="PTHR21330:SF1">
    <property type="entry name" value="E3 SUMO-PROTEIN LIGASE NSE2"/>
    <property type="match status" value="1"/>
</dbReference>
<dbReference type="SUPFAM" id="SSF57850">
    <property type="entry name" value="RING/U-box"/>
    <property type="match status" value="1"/>
</dbReference>
<gene>
    <name evidence="13" type="ORF">EV356DRAFT_513823</name>
</gene>
<dbReference type="GO" id="GO:0000724">
    <property type="term" value="P:double-strand break repair via homologous recombination"/>
    <property type="evidence" value="ECO:0007669"/>
    <property type="project" value="InterPro"/>
</dbReference>
<accession>A0A6A6HN10</accession>
<dbReference type="UniPathway" id="UPA00886"/>
<dbReference type="GO" id="GO:0061665">
    <property type="term" value="F:SUMO ligase activity"/>
    <property type="evidence" value="ECO:0007669"/>
    <property type="project" value="TreeGrafter"/>
</dbReference>